<dbReference type="OrthoDB" id="1493996at2"/>
<dbReference type="GO" id="GO:0004733">
    <property type="term" value="F:pyridoxamine phosphate oxidase activity"/>
    <property type="evidence" value="ECO:0007669"/>
    <property type="project" value="InterPro"/>
</dbReference>
<keyword evidence="7" id="KW-1185">Reference proteome</keyword>
<dbReference type="Proteomes" id="UP000298616">
    <property type="component" value="Chromosome"/>
</dbReference>
<dbReference type="InterPro" id="IPR024624">
    <property type="entry name" value="Pyridox_Oxase_Alr4036_FMN-bd"/>
</dbReference>
<organism evidence="6 7">
    <name type="scientific">Mangrovivirga cuniculi</name>
    <dbReference type="NCBI Taxonomy" id="2715131"/>
    <lineage>
        <taxon>Bacteria</taxon>
        <taxon>Pseudomonadati</taxon>
        <taxon>Bacteroidota</taxon>
        <taxon>Cytophagia</taxon>
        <taxon>Cytophagales</taxon>
        <taxon>Mangrovivirgaceae</taxon>
        <taxon>Mangrovivirga</taxon>
    </lineage>
</organism>
<evidence type="ECO:0000256" key="4">
    <source>
        <dbReference type="ARBA" id="ARBA00023002"/>
    </source>
</evidence>
<protein>
    <recommendedName>
        <fullName evidence="5">Pyridoxamine 5'-phosphate oxidase Alr4036 family FMN-binding domain-containing protein</fullName>
    </recommendedName>
</protein>
<dbReference type="InterPro" id="IPR012349">
    <property type="entry name" value="Split_barrel_FMN-bd"/>
</dbReference>
<feature type="domain" description="Pyridoxamine 5'-phosphate oxidase Alr4036 family FMN-binding" evidence="5">
    <location>
        <begin position="28"/>
        <end position="105"/>
    </location>
</feature>
<dbReference type="Pfam" id="PF12766">
    <property type="entry name" value="Pyridox_oxase_2"/>
    <property type="match status" value="1"/>
</dbReference>
<gene>
    <name evidence="6" type="ORF">DCC35_14010</name>
</gene>
<keyword evidence="4" id="KW-0560">Oxidoreductase</keyword>
<comment type="cofactor">
    <cofactor evidence="1">
        <name>FMN</name>
        <dbReference type="ChEBI" id="CHEBI:58210"/>
    </cofactor>
</comment>
<evidence type="ECO:0000256" key="3">
    <source>
        <dbReference type="ARBA" id="ARBA00022643"/>
    </source>
</evidence>
<evidence type="ECO:0000313" key="7">
    <source>
        <dbReference type="Proteomes" id="UP000298616"/>
    </source>
</evidence>
<evidence type="ECO:0000313" key="6">
    <source>
        <dbReference type="EMBL" id="QCK15780.1"/>
    </source>
</evidence>
<name>A0A4D7JQL3_9BACT</name>
<dbReference type="PANTHER" id="PTHR10851:SF3">
    <property type="entry name" value="PYRIDOXINE_PYRIDOXAMINE 5'-PHOSPHATE OXIDASE 2"/>
    <property type="match status" value="1"/>
</dbReference>
<dbReference type="EMBL" id="CP028923">
    <property type="protein sequence ID" value="QCK15780.1"/>
    <property type="molecule type" value="Genomic_DNA"/>
</dbReference>
<evidence type="ECO:0000259" key="5">
    <source>
        <dbReference type="Pfam" id="PF12766"/>
    </source>
</evidence>
<evidence type="ECO:0000256" key="2">
    <source>
        <dbReference type="ARBA" id="ARBA00022630"/>
    </source>
</evidence>
<dbReference type="GO" id="GO:0010181">
    <property type="term" value="F:FMN binding"/>
    <property type="evidence" value="ECO:0007669"/>
    <property type="project" value="InterPro"/>
</dbReference>
<dbReference type="KEGG" id="fpf:DCC35_14010"/>
<keyword evidence="3" id="KW-0288">FMN</keyword>
<dbReference type="GO" id="GO:0008615">
    <property type="term" value="P:pyridoxine biosynthetic process"/>
    <property type="evidence" value="ECO:0007669"/>
    <property type="project" value="InterPro"/>
</dbReference>
<keyword evidence="2" id="KW-0285">Flavoprotein</keyword>
<proteinExistence type="predicted"/>
<dbReference type="Gene3D" id="2.30.110.10">
    <property type="entry name" value="Electron Transport, Fmn-binding Protein, Chain A"/>
    <property type="match status" value="1"/>
</dbReference>
<dbReference type="SUPFAM" id="SSF50475">
    <property type="entry name" value="FMN-binding split barrel"/>
    <property type="match status" value="1"/>
</dbReference>
<dbReference type="PANTHER" id="PTHR10851">
    <property type="entry name" value="PYRIDOXINE-5-PHOSPHATE OXIDASE"/>
    <property type="match status" value="1"/>
</dbReference>
<dbReference type="AlphaFoldDB" id="A0A4D7JQL3"/>
<accession>A0A4D7JQL3</accession>
<sequence length="190" mass="21789">MAGLIDLSNSLSDIKSIILRELQRGGADTRSQFHFVILSTVNNDNPDQRYVVLRKFIPEEKKAFIYTDIRSDKIEQIKVNSNVSVLTYGKSNKCQVKLTGTCSIHHNNDISKMHFVNLNGGKESYNTENSPGEKKDKYDSTQKFKSEFDDEYFAVLEVNVSEMEVLQLNNDGHIRCLFNFDNNEQSWLVP</sequence>
<evidence type="ECO:0000256" key="1">
    <source>
        <dbReference type="ARBA" id="ARBA00001917"/>
    </source>
</evidence>
<dbReference type="InterPro" id="IPR000659">
    <property type="entry name" value="Pyridox_Oxase"/>
</dbReference>
<dbReference type="RefSeq" id="WP_137091376.1">
    <property type="nucleotide sequence ID" value="NZ_CP028923.1"/>
</dbReference>
<reference evidence="6 7" key="1">
    <citation type="submission" date="2018-04" db="EMBL/GenBank/DDBJ databases">
        <title>Complete genome uncultured novel isolate.</title>
        <authorList>
            <person name="Merlino G."/>
        </authorList>
    </citation>
    <scope>NUCLEOTIDE SEQUENCE [LARGE SCALE GENOMIC DNA]</scope>
    <source>
        <strain evidence="7">R1DC9</strain>
    </source>
</reference>